<feature type="compositionally biased region" description="Polar residues" evidence="1">
    <location>
        <begin position="28"/>
        <end position="40"/>
    </location>
</feature>
<feature type="compositionally biased region" description="Low complexity" evidence="1">
    <location>
        <begin position="173"/>
        <end position="198"/>
    </location>
</feature>
<organism evidence="3 4">
    <name type="scientific">Crepidotus variabilis</name>
    <dbReference type="NCBI Taxonomy" id="179855"/>
    <lineage>
        <taxon>Eukaryota</taxon>
        <taxon>Fungi</taxon>
        <taxon>Dikarya</taxon>
        <taxon>Basidiomycota</taxon>
        <taxon>Agaricomycotina</taxon>
        <taxon>Agaricomycetes</taxon>
        <taxon>Agaricomycetidae</taxon>
        <taxon>Agaricales</taxon>
        <taxon>Agaricineae</taxon>
        <taxon>Crepidotaceae</taxon>
        <taxon>Crepidotus</taxon>
    </lineage>
</organism>
<feature type="transmembrane region" description="Helical" evidence="2">
    <location>
        <begin position="393"/>
        <end position="416"/>
    </location>
</feature>
<feature type="region of interest" description="Disordered" evidence="1">
    <location>
        <begin position="1"/>
        <end position="203"/>
    </location>
</feature>
<feature type="compositionally biased region" description="Low complexity" evidence="1">
    <location>
        <begin position="67"/>
        <end position="80"/>
    </location>
</feature>
<dbReference type="Proteomes" id="UP000807306">
    <property type="component" value="Unassembled WGS sequence"/>
</dbReference>
<accession>A0A9P6E5P7</accession>
<name>A0A9P6E5P7_9AGAR</name>
<keyword evidence="2" id="KW-0472">Membrane</keyword>
<dbReference type="EMBL" id="MU157930">
    <property type="protein sequence ID" value="KAF9522913.1"/>
    <property type="molecule type" value="Genomic_DNA"/>
</dbReference>
<feature type="compositionally biased region" description="Basic and acidic residues" evidence="1">
    <location>
        <begin position="357"/>
        <end position="366"/>
    </location>
</feature>
<protein>
    <submittedName>
        <fullName evidence="3">Uncharacterized protein</fullName>
    </submittedName>
</protein>
<gene>
    <name evidence="3" type="ORF">CPB83DRAFT_863744</name>
</gene>
<feature type="region of interest" description="Disordered" evidence="1">
    <location>
        <begin position="216"/>
        <end position="267"/>
    </location>
</feature>
<comment type="caution">
    <text evidence="3">The sequence shown here is derived from an EMBL/GenBank/DDBJ whole genome shotgun (WGS) entry which is preliminary data.</text>
</comment>
<feature type="compositionally biased region" description="Low complexity" evidence="1">
    <location>
        <begin position="1"/>
        <end position="13"/>
    </location>
</feature>
<feature type="region of interest" description="Disordered" evidence="1">
    <location>
        <begin position="355"/>
        <end position="384"/>
    </location>
</feature>
<keyword evidence="4" id="KW-1185">Reference proteome</keyword>
<keyword evidence="2" id="KW-0812">Transmembrane</keyword>
<keyword evidence="2" id="KW-1133">Transmembrane helix</keyword>
<feature type="compositionally biased region" description="Low complexity" evidence="1">
    <location>
        <begin position="222"/>
        <end position="237"/>
    </location>
</feature>
<evidence type="ECO:0000256" key="1">
    <source>
        <dbReference type="SAM" id="MobiDB-lite"/>
    </source>
</evidence>
<evidence type="ECO:0000313" key="3">
    <source>
        <dbReference type="EMBL" id="KAF9522913.1"/>
    </source>
</evidence>
<proteinExistence type="predicted"/>
<evidence type="ECO:0000256" key="2">
    <source>
        <dbReference type="SAM" id="Phobius"/>
    </source>
</evidence>
<feature type="compositionally biased region" description="Polar residues" evidence="1">
    <location>
        <begin position="152"/>
        <end position="163"/>
    </location>
</feature>
<dbReference type="AlphaFoldDB" id="A0A9P6E5P7"/>
<evidence type="ECO:0000313" key="4">
    <source>
        <dbReference type="Proteomes" id="UP000807306"/>
    </source>
</evidence>
<sequence length="426" mass="44433">MSSSSTSGSPTPSATKPKWTARMGSALRRSSTILTPSRPGTPSEEKDAPAVASSSNDTGKHLRRSSSKGSLRSIKIPFSRGKTESTTETRSSSPPPPVRRSTSRGSLRSIKNAFSRPKHAITSSEDIAESPMREAAAVQNEIVGPSPLAQAESGTQTDASSVEANDAVVGESTEATPAPVEEVAPSPEVQVPAEPSVAGKPDASIDDFVQVDHPNTVVDPISASSPVPAQEAPPVVQIVEAPTQVKDGIPSTTNEAPAPKSEEPKIVEDLPVQDTVVSEPVEIVAQEVSAAVEPVVVPEALREEPTPVVAVAPEAQPELPVSTPITTFTDAAKTATPAENLEVVPPPNIIVSPSSPHDIEAAHTDSSKALAAKRTPEENASGQSTQSIIAHTAWNVTVFGVFGVIVPIITGSYFLFKRIVGSRRQQ</sequence>
<reference evidence="3" key="1">
    <citation type="submission" date="2020-11" db="EMBL/GenBank/DDBJ databases">
        <authorList>
            <consortium name="DOE Joint Genome Institute"/>
            <person name="Ahrendt S."/>
            <person name="Riley R."/>
            <person name="Andreopoulos W."/>
            <person name="Labutti K."/>
            <person name="Pangilinan J."/>
            <person name="Ruiz-Duenas F.J."/>
            <person name="Barrasa J.M."/>
            <person name="Sanchez-Garcia M."/>
            <person name="Camarero S."/>
            <person name="Miyauchi S."/>
            <person name="Serrano A."/>
            <person name="Linde D."/>
            <person name="Babiker R."/>
            <person name="Drula E."/>
            <person name="Ayuso-Fernandez I."/>
            <person name="Pacheco R."/>
            <person name="Padilla G."/>
            <person name="Ferreira P."/>
            <person name="Barriuso J."/>
            <person name="Kellner H."/>
            <person name="Castanera R."/>
            <person name="Alfaro M."/>
            <person name="Ramirez L."/>
            <person name="Pisabarro A.G."/>
            <person name="Kuo A."/>
            <person name="Tritt A."/>
            <person name="Lipzen A."/>
            <person name="He G."/>
            <person name="Yan M."/>
            <person name="Ng V."/>
            <person name="Cullen D."/>
            <person name="Martin F."/>
            <person name="Rosso M.-N."/>
            <person name="Henrissat B."/>
            <person name="Hibbett D."/>
            <person name="Martinez A.T."/>
            <person name="Grigoriev I.V."/>
        </authorList>
    </citation>
    <scope>NUCLEOTIDE SEQUENCE</scope>
    <source>
        <strain evidence="3">CBS 506.95</strain>
    </source>
</reference>